<accession>A0A645D9W2</accession>
<sequence length="153" mass="15999">MAAQAVAGGVQGVRIDDLQLFGERRFAGQGERFGDEGGAALALRLQQAAAGGGEAFRPLRGAAGGDFGGGAEDQRRCQALAGFPGVERVGLEGQEQRQLFGRVVEFEIDRRREVAQQRGHRLVADVVEDEGLAVGGQLQGAFAAGDQFAGFGK</sequence>
<dbReference type="EMBL" id="VSSQ01033938">
    <property type="protein sequence ID" value="MPM85713.1"/>
    <property type="molecule type" value="Genomic_DNA"/>
</dbReference>
<evidence type="ECO:0000313" key="1">
    <source>
        <dbReference type="EMBL" id="MPM85713.1"/>
    </source>
</evidence>
<name>A0A645D9W2_9ZZZZ</name>
<protein>
    <submittedName>
        <fullName evidence="1">Uncharacterized protein</fullName>
    </submittedName>
</protein>
<organism evidence="1">
    <name type="scientific">bioreactor metagenome</name>
    <dbReference type="NCBI Taxonomy" id="1076179"/>
    <lineage>
        <taxon>unclassified sequences</taxon>
        <taxon>metagenomes</taxon>
        <taxon>ecological metagenomes</taxon>
    </lineage>
</organism>
<proteinExistence type="predicted"/>
<comment type="caution">
    <text evidence="1">The sequence shown here is derived from an EMBL/GenBank/DDBJ whole genome shotgun (WGS) entry which is preliminary data.</text>
</comment>
<dbReference type="AlphaFoldDB" id="A0A645D9W2"/>
<reference evidence="1" key="1">
    <citation type="submission" date="2019-08" db="EMBL/GenBank/DDBJ databases">
        <authorList>
            <person name="Kucharzyk K."/>
            <person name="Murdoch R.W."/>
            <person name="Higgins S."/>
            <person name="Loffler F."/>
        </authorList>
    </citation>
    <scope>NUCLEOTIDE SEQUENCE</scope>
</reference>
<gene>
    <name evidence="1" type="ORF">SDC9_132794</name>
</gene>